<feature type="compositionally biased region" description="Basic residues" evidence="1">
    <location>
        <begin position="154"/>
        <end position="164"/>
    </location>
</feature>
<dbReference type="AlphaFoldDB" id="A0A6J4I7R0"/>
<feature type="compositionally biased region" description="Basic residues" evidence="1">
    <location>
        <begin position="46"/>
        <end position="55"/>
    </location>
</feature>
<feature type="compositionally biased region" description="Basic residues" evidence="1">
    <location>
        <begin position="63"/>
        <end position="73"/>
    </location>
</feature>
<feature type="region of interest" description="Disordered" evidence="1">
    <location>
        <begin position="1"/>
        <end position="175"/>
    </location>
</feature>
<evidence type="ECO:0000313" key="2">
    <source>
        <dbReference type="EMBL" id="CAA9242749.1"/>
    </source>
</evidence>
<dbReference type="EMBL" id="CADCTN010000120">
    <property type="protein sequence ID" value="CAA9242749.1"/>
    <property type="molecule type" value="Genomic_DNA"/>
</dbReference>
<name>A0A6J4I7R0_9ACTN</name>
<feature type="compositionally biased region" description="Basic and acidic residues" evidence="1">
    <location>
        <begin position="103"/>
        <end position="119"/>
    </location>
</feature>
<organism evidence="2">
    <name type="scientific">uncultured Blastococcus sp</name>
    <dbReference type="NCBI Taxonomy" id="217144"/>
    <lineage>
        <taxon>Bacteria</taxon>
        <taxon>Bacillati</taxon>
        <taxon>Actinomycetota</taxon>
        <taxon>Actinomycetes</taxon>
        <taxon>Geodermatophilales</taxon>
        <taxon>Geodermatophilaceae</taxon>
        <taxon>Blastococcus</taxon>
        <taxon>environmental samples</taxon>
    </lineage>
</organism>
<feature type="compositionally biased region" description="Basic residues" evidence="1">
    <location>
        <begin position="120"/>
        <end position="132"/>
    </location>
</feature>
<feature type="non-terminal residue" evidence="2">
    <location>
        <position position="175"/>
    </location>
</feature>
<reference evidence="2" key="1">
    <citation type="submission" date="2020-02" db="EMBL/GenBank/DDBJ databases">
        <authorList>
            <person name="Meier V. D."/>
        </authorList>
    </citation>
    <scope>NUCLEOTIDE SEQUENCE</scope>
    <source>
        <strain evidence="2">AVDCRST_MAG52</strain>
    </source>
</reference>
<feature type="non-terminal residue" evidence="2">
    <location>
        <position position="1"/>
    </location>
</feature>
<gene>
    <name evidence="2" type="ORF">AVDCRST_MAG52-1695</name>
</gene>
<proteinExistence type="predicted"/>
<evidence type="ECO:0000256" key="1">
    <source>
        <dbReference type="SAM" id="MobiDB-lite"/>
    </source>
</evidence>
<feature type="compositionally biased region" description="Basic and acidic residues" evidence="1">
    <location>
        <begin position="1"/>
        <end position="18"/>
    </location>
</feature>
<accession>A0A6J4I7R0</accession>
<sequence>DRPGADPHPDRRHVDRLRQPHAGDVLRPQPRPLDPRFDRLPVGRAGGRRGRRPPAARRGAGPGHRRHGYRQAGRRPAQAVAPRHRPAAHDDVVCRPVHQARRRPVERGGRPGAAGDRHAAARHRVTRGHARRLGAGAGDGLARPDRRGHPGAPRPHRAPGRGRGRGLAQPDRAGL</sequence>
<protein>
    <submittedName>
        <fullName evidence="2">Uncharacterized protein</fullName>
    </submittedName>
</protein>